<dbReference type="SUPFAM" id="SSF56954">
    <property type="entry name" value="Outer membrane efflux proteins (OEP)"/>
    <property type="match status" value="1"/>
</dbReference>
<protein>
    <submittedName>
        <fullName evidence="3">Outer membrane protein OprM</fullName>
    </submittedName>
</protein>
<dbReference type="PATRIC" id="fig|762836.4.peg.2617"/>
<dbReference type="NCBIfam" id="TIGR01845">
    <property type="entry name" value="outer_NodT"/>
    <property type="match status" value="1"/>
</dbReference>
<comment type="caution">
    <text evidence="3">The sequence shown here is derived from an EMBL/GenBank/DDBJ whole genome shotgun (WGS) entry which is preliminary data.</text>
</comment>
<feature type="signal peptide" evidence="2">
    <location>
        <begin position="1"/>
        <end position="21"/>
    </location>
</feature>
<keyword evidence="2" id="KW-0732">Signal</keyword>
<dbReference type="Gene3D" id="1.20.1600.10">
    <property type="entry name" value="Outer membrane efflux proteins (OEP)"/>
    <property type="match status" value="1"/>
</dbReference>
<dbReference type="AlphaFoldDB" id="A0A1E7WLC9"/>
<keyword evidence="2" id="KW-0564">Palmitate</keyword>
<dbReference type="GO" id="GO:0015562">
    <property type="term" value="F:efflux transmembrane transporter activity"/>
    <property type="evidence" value="ECO:0007669"/>
    <property type="project" value="InterPro"/>
</dbReference>
<evidence type="ECO:0000256" key="1">
    <source>
        <dbReference type="ARBA" id="ARBA00007613"/>
    </source>
</evidence>
<comment type="subcellular location">
    <subcellularLocation>
        <location evidence="2">Cell membrane</location>
        <topology evidence="2">Lipid-anchor</topology>
    </subcellularLocation>
</comment>
<evidence type="ECO:0000313" key="3">
    <source>
        <dbReference type="EMBL" id="OEZ99837.1"/>
    </source>
</evidence>
<proteinExistence type="inferred from homology"/>
<keyword evidence="4" id="KW-1185">Reference proteome</keyword>
<dbReference type="Proteomes" id="UP000175989">
    <property type="component" value="Unassembled WGS sequence"/>
</dbReference>
<organism evidence="3 4">
    <name type="scientific">Duganella phyllosphaerae</name>
    <dbReference type="NCBI Taxonomy" id="762836"/>
    <lineage>
        <taxon>Bacteria</taxon>
        <taxon>Pseudomonadati</taxon>
        <taxon>Pseudomonadota</taxon>
        <taxon>Betaproteobacteria</taxon>
        <taxon>Burkholderiales</taxon>
        <taxon>Oxalobacteraceae</taxon>
        <taxon>Telluria group</taxon>
        <taxon>Duganella</taxon>
    </lineage>
</organism>
<dbReference type="InterPro" id="IPR003423">
    <property type="entry name" value="OMP_efflux"/>
</dbReference>
<dbReference type="InterPro" id="IPR010131">
    <property type="entry name" value="MdtP/NodT-like"/>
</dbReference>
<dbReference type="Pfam" id="PF02321">
    <property type="entry name" value="OEP"/>
    <property type="match status" value="2"/>
</dbReference>
<comment type="similarity">
    <text evidence="1 2">Belongs to the outer membrane factor (OMF) (TC 1.B.17) family.</text>
</comment>
<dbReference type="EMBL" id="LROM01000086">
    <property type="protein sequence ID" value="OEZ99837.1"/>
    <property type="molecule type" value="Genomic_DNA"/>
</dbReference>
<evidence type="ECO:0000256" key="2">
    <source>
        <dbReference type="RuleBase" id="RU362097"/>
    </source>
</evidence>
<dbReference type="PANTHER" id="PTHR30203">
    <property type="entry name" value="OUTER MEMBRANE CATION EFFLUX PROTEIN"/>
    <property type="match status" value="1"/>
</dbReference>
<feature type="chain" id="PRO_5009028595" evidence="2">
    <location>
        <begin position="22"/>
        <end position="464"/>
    </location>
</feature>
<gene>
    <name evidence="3" type="primary">oprM_3</name>
    <name evidence="3" type="ORF">DUPY_25410</name>
</gene>
<dbReference type="PANTHER" id="PTHR30203:SF32">
    <property type="entry name" value="CATION EFFLUX SYSTEM PROTEIN CUSC"/>
    <property type="match status" value="1"/>
</dbReference>
<accession>A0A1E7WLC9</accession>
<reference evidence="4" key="1">
    <citation type="journal article" date="2016" name="Front. Microbiol.">
        <title>Molecular Keys to the Janthinobacterium and Duganella spp. Interaction with the Plant Pathogen Fusarium graminearum.</title>
        <authorList>
            <person name="Haack F.S."/>
            <person name="Poehlein A."/>
            <person name="Kroger C."/>
            <person name="Voigt C.A."/>
            <person name="Piepenbring M."/>
            <person name="Bode H.B."/>
            <person name="Daniel R."/>
            <person name="Schafer W."/>
            <person name="Streit W.R."/>
        </authorList>
    </citation>
    <scope>NUCLEOTIDE SEQUENCE [LARGE SCALE GENOMIC DNA]</scope>
    <source>
        <strain evidence="4">T54</strain>
    </source>
</reference>
<evidence type="ECO:0000313" key="4">
    <source>
        <dbReference type="Proteomes" id="UP000175989"/>
    </source>
</evidence>
<name>A0A1E7WLC9_9BURK</name>
<dbReference type="PROSITE" id="PS51257">
    <property type="entry name" value="PROKAR_LIPOPROTEIN"/>
    <property type="match status" value="1"/>
</dbReference>
<keyword evidence="2" id="KW-0812">Transmembrane</keyword>
<keyword evidence="2" id="KW-1134">Transmembrane beta strand</keyword>
<keyword evidence="2" id="KW-0472">Membrane</keyword>
<dbReference type="GO" id="GO:0005886">
    <property type="term" value="C:plasma membrane"/>
    <property type="evidence" value="ECO:0007669"/>
    <property type="project" value="UniProtKB-SubCell"/>
</dbReference>
<keyword evidence="2" id="KW-0449">Lipoprotein</keyword>
<sequence>MMRHTLMTVFVAAALSACTLAPKLEQPALPVAASYADATPGADDAGNGADVAWRTMLPDPRLQQLVELALANNRDLRAAALNVAAVQAQYRIEDANRLPRVDVAAGAARQRISASDLKPRAIQESSSAGLAINAFELDFFGRLRSLSDAAFARYLASVEGQRAARLTLIAAVADAYLEQRLAQEQAQLTQRTLDDWRQSQALTERLHTAQQRSGIDLAQARGQVATAEADLQARDRALRLARNNLELLVGAPVPAGLPDGAALSAQPVLTALPAGLPSDLLARRPDIIQAEHVLVAANADIGAARAAFFPRISLTAQLGFASPEIGGLFRGSQGTWSFAPQLTQPIFNAGQLNAELRLAEVRKSIAVVQYERAIQSAFREVADGLAGSQTYRLQIEAQQRVVEAAQLRERLSKLRYGAGQDSRLELLDAQRQSYAAQGTLLDLRREQFRSAVALYKALGGGAEG</sequence>
<dbReference type="Gene3D" id="2.20.200.10">
    <property type="entry name" value="Outer membrane efflux proteins (OEP)"/>
    <property type="match status" value="1"/>
</dbReference>